<keyword evidence="1" id="KW-0812">Transmembrane</keyword>
<dbReference type="Proteomes" id="UP001156666">
    <property type="component" value="Unassembled WGS sequence"/>
</dbReference>
<evidence type="ECO:0000256" key="1">
    <source>
        <dbReference type="SAM" id="Phobius"/>
    </source>
</evidence>
<comment type="caution">
    <text evidence="2">The sequence shown here is derived from an EMBL/GenBank/DDBJ whole genome shotgun (WGS) entry which is preliminary data.</text>
</comment>
<evidence type="ECO:0000313" key="2">
    <source>
        <dbReference type="EMBL" id="GLR19810.1"/>
    </source>
</evidence>
<keyword evidence="1" id="KW-1133">Transmembrane helix</keyword>
<name>A0AA37SV73_9BACT</name>
<keyword evidence="1" id="KW-0472">Membrane</keyword>
<organism evidence="2 3">
    <name type="scientific">Portibacter lacus</name>
    <dbReference type="NCBI Taxonomy" id="1099794"/>
    <lineage>
        <taxon>Bacteria</taxon>
        <taxon>Pseudomonadati</taxon>
        <taxon>Bacteroidota</taxon>
        <taxon>Saprospiria</taxon>
        <taxon>Saprospirales</taxon>
        <taxon>Haliscomenobacteraceae</taxon>
        <taxon>Portibacter</taxon>
    </lineage>
</organism>
<feature type="transmembrane region" description="Helical" evidence="1">
    <location>
        <begin position="27"/>
        <end position="43"/>
    </location>
</feature>
<sequence>MTMTKEELVELSDQELLDMAKKMKSTAILNAGLIGLIAGVIIYSIAKNSYGFFTLIPIFLIYKIVNGSKSDEALKEVLKERNLER</sequence>
<dbReference type="RefSeq" id="WP_235293339.1">
    <property type="nucleotide sequence ID" value="NZ_JAJNKA010000007.1"/>
</dbReference>
<gene>
    <name evidence="2" type="ORF">GCM10007940_44260</name>
</gene>
<dbReference type="EMBL" id="BSOH01000037">
    <property type="protein sequence ID" value="GLR19810.1"/>
    <property type="molecule type" value="Genomic_DNA"/>
</dbReference>
<keyword evidence="3" id="KW-1185">Reference proteome</keyword>
<feature type="transmembrane region" description="Helical" evidence="1">
    <location>
        <begin position="49"/>
        <end position="65"/>
    </location>
</feature>
<evidence type="ECO:0008006" key="4">
    <source>
        <dbReference type="Google" id="ProtNLM"/>
    </source>
</evidence>
<dbReference type="AlphaFoldDB" id="A0AA37SV73"/>
<reference evidence="2" key="1">
    <citation type="journal article" date="2014" name="Int. J. Syst. Evol. Microbiol.">
        <title>Complete genome sequence of Corynebacterium casei LMG S-19264T (=DSM 44701T), isolated from a smear-ripened cheese.</title>
        <authorList>
            <consortium name="US DOE Joint Genome Institute (JGI-PGF)"/>
            <person name="Walter F."/>
            <person name="Albersmeier A."/>
            <person name="Kalinowski J."/>
            <person name="Ruckert C."/>
        </authorList>
    </citation>
    <scope>NUCLEOTIDE SEQUENCE</scope>
    <source>
        <strain evidence="2">NBRC 108769</strain>
    </source>
</reference>
<reference evidence="2" key="2">
    <citation type="submission" date="2023-01" db="EMBL/GenBank/DDBJ databases">
        <title>Draft genome sequence of Portibacter lacus strain NBRC 108769.</title>
        <authorList>
            <person name="Sun Q."/>
            <person name="Mori K."/>
        </authorList>
    </citation>
    <scope>NUCLEOTIDE SEQUENCE</scope>
    <source>
        <strain evidence="2">NBRC 108769</strain>
    </source>
</reference>
<evidence type="ECO:0000313" key="3">
    <source>
        <dbReference type="Proteomes" id="UP001156666"/>
    </source>
</evidence>
<accession>A0AA37SV73</accession>
<proteinExistence type="predicted"/>
<protein>
    <recommendedName>
        <fullName evidence="4">FUSC family protein</fullName>
    </recommendedName>
</protein>